<feature type="compositionally biased region" description="Low complexity" evidence="1">
    <location>
        <begin position="1"/>
        <end position="18"/>
    </location>
</feature>
<organism evidence="2 3">
    <name type="scientific">Streptacidiphilus fuscans</name>
    <dbReference type="NCBI Taxonomy" id="2789292"/>
    <lineage>
        <taxon>Bacteria</taxon>
        <taxon>Bacillati</taxon>
        <taxon>Actinomycetota</taxon>
        <taxon>Actinomycetes</taxon>
        <taxon>Kitasatosporales</taxon>
        <taxon>Streptomycetaceae</taxon>
        <taxon>Streptacidiphilus</taxon>
    </lineage>
</organism>
<name>A0A931FF50_9ACTN</name>
<dbReference type="InterPro" id="IPR045596">
    <property type="entry name" value="DUF6459"/>
</dbReference>
<dbReference type="Proteomes" id="UP000657385">
    <property type="component" value="Unassembled WGS sequence"/>
</dbReference>
<keyword evidence="3" id="KW-1185">Reference proteome</keyword>
<dbReference type="EMBL" id="JADPRT010000016">
    <property type="protein sequence ID" value="MBF9072497.1"/>
    <property type="molecule type" value="Genomic_DNA"/>
</dbReference>
<evidence type="ECO:0000313" key="2">
    <source>
        <dbReference type="EMBL" id="MBF9072497.1"/>
    </source>
</evidence>
<sequence>MTTATPATPHHATTAAPTVRLGRIHSLSATRASHAAGRPPVPGTTPHHRLAAAYAQRLLEVVTGRRPLEQLLAFATEDVYDRVRTLRALGALRGEGAVPVLQRVFDSAPRRDALEVTALVRIGDRTETLAFRLECRALTRSQLATWRFTALESRW</sequence>
<evidence type="ECO:0000313" key="3">
    <source>
        <dbReference type="Proteomes" id="UP000657385"/>
    </source>
</evidence>
<reference evidence="2" key="1">
    <citation type="submission" date="2020-11" db="EMBL/GenBank/DDBJ databases">
        <title>Isolation and identification of active actinomycetes.</title>
        <authorList>
            <person name="Yu B."/>
        </authorList>
    </citation>
    <scope>NUCLEOTIDE SEQUENCE</scope>
    <source>
        <strain evidence="2">NEAU-YB345</strain>
    </source>
</reference>
<evidence type="ECO:0000256" key="1">
    <source>
        <dbReference type="SAM" id="MobiDB-lite"/>
    </source>
</evidence>
<dbReference type="Pfam" id="PF20060">
    <property type="entry name" value="DUF6459"/>
    <property type="match status" value="1"/>
</dbReference>
<accession>A0A931FF50</accession>
<protein>
    <submittedName>
        <fullName evidence="2">Uncharacterized protein</fullName>
    </submittedName>
</protein>
<comment type="caution">
    <text evidence="2">The sequence shown here is derived from an EMBL/GenBank/DDBJ whole genome shotgun (WGS) entry which is preliminary data.</text>
</comment>
<proteinExistence type="predicted"/>
<gene>
    <name evidence="2" type="ORF">I2501_31200</name>
</gene>
<feature type="region of interest" description="Disordered" evidence="1">
    <location>
        <begin position="1"/>
        <end position="20"/>
    </location>
</feature>
<dbReference type="AlphaFoldDB" id="A0A931FF50"/>
<dbReference type="RefSeq" id="WP_196197650.1">
    <property type="nucleotide sequence ID" value="NZ_JADPRT010000016.1"/>
</dbReference>